<dbReference type="AlphaFoldDB" id="A0ABD0N7Q4"/>
<keyword evidence="2" id="KW-1185">Reference proteome</keyword>
<dbReference type="Proteomes" id="UP001529510">
    <property type="component" value="Unassembled WGS sequence"/>
</dbReference>
<accession>A0ABD0N7Q4</accession>
<feature type="non-terminal residue" evidence="1">
    <location>
        <position position="62"/>
    </location>
</feature>
<gene>
    <name evidence="1" type="ORF">M9458_045724</name>
</gene>
<comment type="caution">
    <text evidence="1">The sequence shown here is derived from an EMBL/GenBank/DDBJ whole genome shotgun (WGS) entry which is preliminary data.</text>
</comment>
<protein>
    <submittedName>
        <fullName evidence="1">Uncharacterized protein</fullName>
    </submittedName>
</protein>
<evidence type="ECO:0000313" key="2">
    <source>
        <dbReference type="Proteomes" id="UP001529510"/>
    </source>
</evidence>
<proteinExistence type="predicted"/>
<evidence type="ECO:0000313" key="1">
    <source>
        <dbReference type="EMBL" id="KAL0157648.1"/>
    </source>
</evidence>
<name>A0ABD0N7Q4_CIRMR</name>
<reference evidence="1 2" key="1">
    <citation type="submission" date="2024-05" db="EMBL/GenBank/DDBJ databases">
        <title>Genome sequencing and assembly of Indian major carp, Cirrhinus mrigala (Hamilton, 1822).</title>
        <authorList>
            <person name="Mohindra V."/>
            <person name="Chowdhury L.M."/>
            <person name="Lal K."/>
            <person name="Jena J.K."/>
        </authorList>
    </citation>
    <scope>NUCLEOTIDE SEQUENCE [LARGE SCALE GENOMIC DNA]</scope>
    <source>
        <strain evidence="1">CM1030</strain>
        <tissue evidence="1">Blood</tissue>
    </source>
</reference>
<organism evidence="1 2">
    <name type="scientific">Cirrhinus mrigala</name>
    <name type="common">Mrigala</name>
    <dbReference type="NCBI Taxonomy" id="683832"/>
    <lineage>
        <taxon>Eukaryota</taxon>
        <taxon>Metazoa</taxon>
        <taxon>Chordata</taxon>
        <taxon>Craniata</taxon>
        <taxon>Vertebrata</taxon>
        <taxon>Euteleostomi</taxon>
        <taxon>Actinopterygii</taxon>
        <taxon>Neopterygii</taxon>
        <taxon>Teleostei</taxon>
        <taxon>Ostariophysi</taxon>
        <taxon>Cypriniformes</taxon>
        <taxon>Cyprinidae</taxon>
        <taxon>Labeoninae</taxon>
        <taxon>Labeonini</taxon>
        <taxon>Cirrhinus</taxon>
    </lineage>
</organism>
<sequence length="62" mass="6985">LEGTVISLLKKELTRFKALLSSDNQVSSEIEEEHQASEGFLKITLYALKMMNQTDLAKTLQT</sequence>
<feature type="non-terminal residue" evidence="1">
    <location>
        <position position="1"/>
    </location>
</feature>
<dbReference type="EMBL" id="JAMKFB020000023">
    <property type="protein sequence ID" value="KAL0157648.1"/>
    <property type="molecule type" value="Genomic_DNA"/>
</dbReference>